<comment type="caution">
    <text evidence="3">The sequence shown here is derived from an EMBL/GenBank/DDBJ whole genome shotgun (WGS) entry which is preliminary data.</text>
</comment>
<dbReference type="InterPro" id="IPR013078">
    <property type="entry name" value="His_Pase_superF_clade-1"/>
</dbReference>
<accession>A0ABP0KAG7</accession>
<keyword evidence="2" id="KW-0472">Membrane</keyword>
<reference evidence="3 4" key="1">
    <citation type="submission" date="2024-02" db="EMBL/GenBank/DDBJ databases">
        <authorList>
            <person name="Chen Y."/>
            <person name="Shah S."/>
            <person name="Dougan E. K."/>
            <person name="Thang M."/>
            <person name="Chan C."/>
        </authorList>
    </citation>
    <scope>NUCLEOTIDE SEQUENCE [LARGE SCALE GENOMIC DNA]</scope>
</reference>
<dbReference type="Gene3D" id="3.40.50.1240">
    <property type="entry name" value="Phosphoglycerate mutase-like"/>
    <property type="match status" value="1"/>
</dbReference>
<keyword evidence="2" id="KW-1133">Transmembrane helix</keyword>
<dbReference type="PANTHER" id="PTHR16469:SF27">
    <property type="entry name" value="UBIQUITIN-ASSOCIATED AND SH3 DOMAIN-CONTAINING BA-RELATED"/>
    <property type="match status" value="1"/>
</dbReference>
<feature type="transmembrane region" description="Helical" evidence="2">
    <location>
        <begin position="109"/>
        <end position="126"/>
    </location>
</feature>
<dbReference type="Proteomes" id="UP001642484">
    <property type="component" value="Unassembled WGS sequence"/>
</dbReference>
<evidence type="ECO:0000256" key="1">
    <source>
        <dbReference type="SAM" id="MobiDB-lite"/>
    </source>
</evidence>
<dbReference type="InterPro" id="IPR029033">
    <property type="entry name" value="His_PPase_superfam"/>
</dbReference>
<dbReference type="EMBL" id="CAXAMN010007991">
    <property type="protein sequence ID" value="CAK9023539.1"/>
    <property type="molecule type" value="Genomic_DNA"/>
</dbReference>
<dbReference type="PANTHER" id="PTHR16469">
    <property type="entry name" value="UBIQUITIN-ASSOCIATED AND SH3 DOMAIN-CONTAINING BA-RELATED"/>
    <property type="match status" value="1"/>
</dbReference>
<feature type="transmembrane region" description="Helical" evidence="2">
    <location>
        <begin position="280"/>
        <end position="297"/>
    </location>
</feature>
<dbReference type="SUPFAM" id="SSF53254">
    <property type="entry name" value="Phosphoglycerate mutase-like"/>
    <property type="match status" value="1"/>
</dbReference>
<keyword evidence="2" id="KW-0812">Transmembrane</keyword>
<feature type="transmembrane region" description="Helical" evidence="2">
    <location>
        <begin position="191"/>
        <end position="211"/>
    </location>
</feature>
<protein>
    <submittedName>
        <fullName evidence="3">Uncharacterized protein</fullName>
    </submittedName>
</protein>
<proteinExistence type="predicted"/>
<evidence type="ECO:0000313" key="3">
    <source>
        <dbReference type="EMBL" id="CAK9023539.1"/>
    </source>
</evidence>
<organism evidence="3 4">
    <name type="scientific">Durusdinium trenchii</name>
    <dbReference type="NCBI Taxonomy" id="1381693"/>
    <lineage>
        <taxon>Eukaryota</taxon>
        <taxon>Sar</taxon>
        <taxon>Alveolata</taxon>
        <taxon>Dinophyceae</taxon>
        <taxon>Suessiales</taxon>
        <taxon>Symbiodiniaceae</taxon>
        <taxon>Durusdinium</taxon>
    </lineage>
</organism>
<feature type="transmembrane region" description="Helical" evidence="2">
    <location>
        <begin position="85"/>
        <end position="103"/>
    </location>
</feature>
<dbReference type="Pfam" id="PF00300">
    <property type="entry name" value="His_Phos_1"/>
    <property type="match status" value="1"/>
</dbReference>
<name>A0ABP0KAG7_9DINO</name>
<evidence type="ECO:0000313" key="4">
    <source>
        <dbReference type="Proteomes" id="UP001642484"/>
    </source>
</evidence>
<feature type="transmembrane region" description="Helical" evidence="2">
    <location>
        <begin position="376"/>
        <end position="399"/>
    </location>
</feature>
<dbReference type="InterPro" id="IPR051710">
    <property type="entry name" value="Phosphatase_SH3-domain"/>
</dbReference>
<sequence length="820" mass="92395">MERSSFRESWLETGEELRCVDRWQQLRWQFQAWLRETTDPVVLQSPWLRRSTGKALCICWMCAHFVASSLQLIRIQSYLQIKYPVWCVIGLCLSALITATAGVSQRETLRLSLLLAAGITFSKMFLHVTWGSQQELGHETLMLNNFVILTHCNMHPLGLLLAVTLSLGMLLPPILQELQVKEDVVWLDHSTAFYTLAFQFLMISAFTQDFSNRVSAVSSGMLYGSGGHDPLESPLAGRSARVWCFLAAGNNWLAVFSQWANSTENSYFPSVFACRIPQGVTLGGVLAALLALGCTLLSRCKPWMRDLVLTYLCVAPTLWQVLNGAPSMHQFMRAYHQGHYYPTWHEETYRCLRWNWLLIVASTQILIQAGCHPCTCIVGIGSLICTVSLPILIGFWRFWDLNELMDWPDCLESSFLGLGVLLSHHVDWHARMKAIHLGMQQSRENADAAQGAARSREGPEGPGDEMELVELRGRVEERMQDWAKAMKVGVVVHAETEFLPDTDEFDLPITSEGLKDTELLAEELKSAELIFDVVISSPCLCCLQTAWILGEHFGAKVLLDEDLGEMTNTSPFTHAFHPLDSGVKIGRVMDQTAESDLEVRYAKRFLEYLRESFHSKKNLLLVTHPRSLEVCMSVLPPVQQRKIISVCPLATLLALRDPAITLPTQRSELPLLLPDRRRRSQSLDLPRRWKFHDPQRRLEELNELLQAVDLNSWSVWLRAVTTQMAQGGQGMVSSPSPSLGSSWEDLHQSLTELPQRRALTTAPSRLTRVGRPLGSRWGSFSTWPASSSVSHAGSLTVMLQVSQQSFEKYPAVRKKGGRLE</sequence>
<evidence type="ECO:0000256" key="2">
    <source>
        <dbReference type="SAM" id="Phobius"/>
    </source>
</evidence>
<feature type="transmembrane region" description="Helical" evidence="2">
    <location>
        <begin position="146"/>
        <end position="171"/>
    </location>
</feature>
<gene>
    <name evidence="3" type="ORF">CCMP2556_LOCUS15270</name>
</gene>
<keyword evidence="4" id="KW-1185">Reference proteome</keyword>
<feature type="region of interest" description="Disordered" evidence="1">
    <location>
        <begin position="446"/>
        <end position="465"/>
    </location>
</feature>
<feature type="transmembrane region" description="Helical" evidence="2">
    <location>
        <begin position="53"/>
        <end position="73"/>
    </location>
</feature>